<sequence length="40" mass="4583">FMVKIEVSDVDSTAVFILFDSDMIYLMEKSCVFFVAQSKV</sequence>
<organism evidence="1 2">
    <name type="scientific">Trifolium medium</name>
    <dbReference type="NCBI Taxonomy" id="97028"/>
    <lineage>
        <taxon>Eukaryota</taxon>
        <taxon>Viridiplantae</taxon>
        <taxon>Streptophyta</taxon>
        <taxon>Embryophyta</taxon>
        <taxon>Tracheophyta</taxon>
        <taxon>Spermatophyta</taxon>
        <taxon>Magnoliopsida</taxon>
        <taxon>eudicotyledons</taxon>
        <taxon>Gunneridae</taxon>
        <taxon>Pentapetalae</taxon>
        <taxon>rosids</taxon>
        <taxon>fabids</taxon>
        <taxon>Fabales</taxon>
        <taxon>Fabaceae</taxon>
        <taxon>Papilionoideae</taxon>
        <taxon>50 kb inversion clade</taxon>
        <taxon>NPAAA clade</taxon>
        <taxon>Hologalegina</taxon>
        <taxon>IRL clade</taxon>
        <taxon>Trifolieae</taxon>
        <taxon>Trifolium</taxon>
    </lineage>
</organism>
<dbReference type="EMBL" id="LXQA010532358">
    <property type="protein sequence ID" value="MCI57629.1"/>
    <property type="molecule type" value="Genomic_DNA"/>
</dbReference>
<dbReference type="Proteomes" id="UP000265520">
    <property type="component" value="Unassembled WGS sequence"/>
</dbReference>
<evidence type="ECO:0000313" key="1">
    <source>
        <dbReference type="EMBL" id="MCI57629.1"/>
    </source>
</evidence>
<dbReference type="AlphaFoldDB" id="A0A392T9A6"/>
<name>A0A392T9A6_9FABA</name>
<feature type="non-terminal residue" evidence="1">
    <location>
        <position position="1"/>
    </location>
</feature>
<proteinExistence type="predicted"/>
<evidence type="ECO:0000313" key="2">
    <source>
        <dbReference type="Proteomes" id="UP000265520"/>
    </source>
</evidence>
<keyword evidence="2" id="KW-1185">Reference proteome</keyword>
<reference evidence="1 2" key="1">
    <citation type="journal article" date="2018" name="Front. Plant Sci.">
        <title>Red Clover (Trifolium pratense) and Zigzag Clover (T. medium) - A Picture of Genomic Similarities and Differences.</title>
        <authorList>
            <person name="Dluhosova J."/>
            <person name="Istvanek J."/>
            <person name="Nedelnik J."/>
            <person name="Repkova J."/>
        </authorList>
    </citation>
    <scope>NUCLEOTIDE SEQUENCE [LARGE SCALE GENOMIC DNA]</scope>
    <source>
        <strain evidence="2">cv. 10/8</strain>
        <tissue evidence="1">Leaf</tissue>
    </source>
</reference>
<evidence type="ECO:0008006" key="3">
    <source>
        <dbReference type="Google" id="ProtNLM"/>
    </source>
</evidence>
<comment type="caution">
    <text evidence="1">The sequence shown here is derived from an EMBL/GenBank/DDBJ whole genome shotgun (WGS) entry which is preliminary data.</text>
</comment>
<protein>
    <recommendedName>
        <fullName evidence="3">Replication factor A protein</fullName>
    </recommendedName>
</protein>
<accession>A0A392T9A6</accession>